<dbReference type="Proteomes" id="UP000324091">
    <property type="component" value="Unassembled WGS sequence"/>
</dbReference>
<protein>
    <submittedName>
        <fullName evidence="2">Uncharacterized protein</fullName>
    </submittedName>
</protein>
<gene>
    <name evidence="2" type="ORF">D4764_0165740</name>
</gene>
<organism evidence="2 3">
    <name type="scientific">Takifugu flavidus</name>
    <name type="common">sansaifugu</name>
    <dbReference type="NCBI Taxonomy" id="433684"/>
    <lineage>
        <taxon>Eukaryota</taxon>
        <taxon>Metazoa</taxon>
        <taxon>Chordata</taxon>
        <taxon>Craniata</taxon>
        <taxon>Vertebrata</taxon>
        <taxon>Euteleostomi</taxon>
        <taxon>Actinopterygii</taxon>
        <taxon>Neopterygii</taxon>
        <taxon>Teleostei</taxon>
        <taxon>Neoteleostei</taxon>
        <taxon>Acanthomorphata</taxon>
        <taxon>Eupercaria</taxon>
        <taxon>Tetraodontiformes</taxon>
        <taxon>Tetradontoidea</taxon>
        <taxon>Tetraodontidae</taxon>
        <taxon>Takifugu</taxon>
    </lineage>
</organism>
<dbReference type="AlphaFoldDB" id="A0A5C6ME63"/>
<reference evidence="2 3" key="1">
    <citation type="submission" date="2019-04" db="EMBL/GenBank/DDBJ databases">
        <title>Chromosome genome assembly for Takifugu flavidus.</title>
        <authorList>
            <person name="Xiao S."/>
        </authorList>
    </citation>
    <scope>NUCLEOTIDE SEQUENCE [LARGE SCALE GENOMIC DNA]</scope>
    <source>
        <strain evidence="2">HTHZ2018</strain>
        <tissue evidence="2">Muscle</tissue>
    </source>
</reference>
<accession>A0A5C6ME63</accession>
<evidence type="ECO:0000256" key="1">
    <source>
        <dbReference type="SAM" id="MobiDB-lite"/>
    </source>
</evidence>
<sequence>MAMTWFADSKIASIEPLVNHFCERMSEEQWQLLKSGAPDAASRIQIAELVLGMIKVLTTNVLTALEHLKLHRSEEELLDSLNEVITQISHQTLSFPDRMDSVQSKCLTTLITKEVSESITSSLCESSSSSSLLELKHRIVNPYRLNAMVTHAANMFNNMKIKMKALFVRRRLVRLSDGQDVPEPPEKDDRRDESSRTAASLRSTMSESLHGEIRNVASGIVTPLTDDLPNEDFEKLLSEISEEAQNLSEAIGAALSPKTSNRLCKNIKLKIRNFFTNCIAKVWRRRMLEQLKDTHEPQSPSAGHELLEALVENVSSQLQVCIHRDEEPAGESSETLCYSAAIDDVNAFIEELYSMVDHYFKGEVAKAQAEQLSVAMTRDVCSDLQHKVWTFVALINWWLTTQVTSISEQVTLTDEEEVAGLRGAPEEGEDRAGGTAHITQETLLYHLIDNILLRIYEKTHLYAQNRHDLHNRLFEVVGSNVKKEAATVSIQMANNIGGRISGELRRRWGGEHNVVTLLNLDSPVVDMCFVSVFKHQLTKPP</sequence>
<dbReference type="EMBL" id="RHFK02000797">
    <property type="protein sequence ID" value="TWW53143.1"/>
    <property type="molecule type" value="Genomic_DNA"/>
</dbReference>
<keyword evidence="3" id="KW-1185">Reference proteome</keyword>
<feature type="compositionally biased region" description="Basic and acidic residues" evidence="1">
    <location>
        <begin position="184"/>
        <end position="195"/>
    </location>
</feature>
<feature type="region of interest" description="Disordered" evidence="1">
    <location>
        <begin position="178"/>
        <end position="197"/>
    </location>
</feature>
<evidence type="ECO:0000313" key="2">
    <source>
        <dbReference type="EMBL" id="TWW53143.1"/>
    </source>
</evidence>
<evidence type="ECO:0000313" key="3">
    <source>
        <dbReference type="Proteomes" id="UP000324091"/>
    </source>
</evidence>
<name>A0A5C6ME63_9TELE</name>
<comment type="caution">
    <text evidence="2">The sequence shown here is derived from an EMBL/GenBank/DDBJ whole genome shotgun (WGS) entry which is preliminary data.</text>
</comment>
<proteinExistence type="predicted"/>